<dbReference type="AlphaFoldDB" id="A0A328VK18"/>
<feature type="transmembrane region" description="Helical" evidence="1">
    <location>
        <begin position="403"/>
        <end position="430"/>
    </location>
</feature>
<accession>A0A328VK18</accession>
<reference evidence="2 3" key="1">
    <citation type="submission" date="2016-08" db="EMBL/GenBank/DDBJ databases">
        <title>Analysis of Carbohydrate Active Enzymes in Thermogemmatispora T81 Reveals Carbohydrate Degradation Ability.</title>
        <authorList>
            <person name="Tomazini A."/>
            <person name="Lal S."/>
            <person name="Stott M."/>
            <person name="Henrissat B."/>
            <person name="Polikarpov I."/>
            <person name="Sparling R."/>
            <person name="Levin D.B."/>
        </authorList>
    </citation>
    <scope>NUCLEOTIDE SEQUENCE [LARGE SCALE GENOMIC DNA]</scope>
    <source>
        <strain evidence="2 3">T81</strain>
    </source>
</reference>
<evidence type="ECO:0000313" key="2">
    <source>
        <dbReference type="EMBL" id="RAQ96130.1"/>
    </source>
</evidence>
<dbReference type="OrthoDB" id="138669at2"/>
<dbReference type="RefSeq" id="WP_112429447.1">
    <property type="nucleotide sequence ID" value="NZ_MCIF01000002.1"/>
</dbReference>
<organism evidence="2 3">
    <name type="scientific">Thermogemmatispora tikiterensis</name>
    <dbReference type="NCBI Taxonomy" id="1825093"/>
    <lineage>
        <taxon>Bacteria</taxon>
        <taxon>Bacillati</taxon>
        <taxon>Chloroflexota</taxon>
        <taxon>Ktedonobacteria</taxon>
        <taxon>Thermogemmatisporales</taxon>
        <taxon>Thermogemmatisporaceae</taxon>
        <taxon>Thermogemmatispora</taxon>
    </lineage>
</organism>
<evidence type="ECO:0000256" key="1">
    <source>
        <dbReference type="SAM" id="Phobius"/>
    </source>
</evidence>
<feature type="transmembrane region" description="Helical" evidence="1">
    <location>
        <begin position="12"/>
        <end position="32"/>
    </location>
</feature>
<dbReference type="PANTHER" id="PTHR37305:SF1">
    <property type="entry name" value="MEMBRANE PROTEIN"/>
    <property type="match status" value="1"/>
</dbReference>
<evidence type="ECO:0000313" key="3">
    <source>
        <dbReference type="Proteomes" id="UP000248706"/>
    </source>
</evidence>
<sequence length="548" mass="60364">MLRTIWLKTLREYWIAVLCWGLGLGLLIYAMYATAQDALSAGVTQIYQSFSFYGDQVALNTIPGYVTFRVFGTTLPAFLAIWAILAGARLVRGDEERGTLDVLLSQPLARIRLLLEKLLALILAILVMMLIISLFILLGQLSAKQAADYPRALLTALNVGLFELIFASIALLISQFVRWRGAAAGWTAAILVIMFLFDSVGRVQHDFDWLRHLSIFYYYNVNKPLIPSVAANWGAVMLLVLLAVVLIVAGALLFARRDLGGVALQLALNGQRQPATVERARALARAAGDPFLRSLGLRTLRAQFTALFWWTVITLFFVEFLTALIPSLLDIFRKAVEGNAVMSQLFSGYNVATNQGFLGATVFAFVPVALTIFALTLAHSWSRDLDNQRLEIILSMPQSRLRLLAEHASAVILASLIPPLLIWLSLLLTASIINLRIDVGDTAAACFSMLPLEWLTAALVYLLATRLSSGLTTGLVSVFLALSFLMEFLQPMLKLPEWLINLSIFHLYGSPITEGMRWGPTLTVLGLTLVVGLAALLHFRQSSLVARA</sequence>
<feature type="transmembrane region" description="Helical" evidence="1">
    <location>
        <begin position="233"/>
        <end position="255"/>
    </location>
</feature>
<dbReference type="Pfam" id="PF12679">
    <property type="entry name" value="ABC2_membrane_2"/>
    <property type="match status" value="1"/>
</dbReference>
<proteinExistence type="predicted"/>
<evidence type="ECO:0008006" key="4">
    <source>
        <dbReference type="Google" id="ProtNLM"/>
    </source>
</evidence>
<feature type="transmembrane region" description="Helical" evidence="1">
    <location>
        <begin position="70"/>
        <end position="91"/>
    </location>
</feature>
<feature type="transmembrane region" description="Helical" evidence="1">
    <location>
        <begin position="152"/>
        <end position="172"/>
    </location>
</feature>
<feature type="transmembrane region" description="Helical" evidence="1">
    <location>
        <begin position="471"/>
        <end position="489"/>
    </location>
</feature>
<feature type="transmembrane region" description="Helical" evidence="1">
    <location>
        <begin position="357"/>
        <end position="382"/>
    </location>
</feature>
<feature type="transmembrane region" description="Helical" evidence="1">
    <location>
        <begin position="179"/>
        <end position="197"/>
    </location>
</feature>
<feature type="transmembrane region" description="Helical" evidence="1">
    <location>
        <begin position="518"/>
        <end position="539"/>
    </location>
</feature>
<comment type="caution">
    <text evidence="2">The sequence shown here is derived from an EMBL/GenBank/DDBJ whole genome shotgun (WGS) entry which is preliminary data.</text>
</comment>
<keyword evidence="3" id="KW-1185">Reference proteome</keyword>
<dbReference type="EMBL" id="MCIF01000002">
    <property type="protein sequence ID" value="RAQ96130.1"/>
    <property type="molecule type" value="Genomic_DNA"/>
</dbReference>
<feature type="transmembrane region" description="Helical" evidence="1">
    <location>
        <begin position="307"/>
        <end position="329"/>
    </location>
</feature>
<keyword evidence="1" id="KW-1133">Transmembrane helix</keyword>
<gene>
    <name evidence="2" type="ORF">A4R35_11345</name>
</gene>
<dbReference type="GO" id="GO:0140359">
    <property type="term" value="F:ABC-type transporter activity"/>
    <property type="evidence" value="ECO:0007669"/>
    <property type="project" value="InterPro"/>
</dbReference>
<dbReference type="GO" id="GO:0005886">
    <property type="term" value="C:plasma membrane"/>
    <property type="evidence" value="ECO:0007669"/>
    <property type="project" value="UniProtKB-SubCell"/>
</dbReference>
<feature type="transmembrane region" description="Helical" evidence="1">
    <location>
        <begin position="442"/>
        <end position="464"/>
    </location>
</feature>
<dbReference type="PANTHER" id="PTHR37305">
    <property type="entry name" value="INTEGRAL MEMBRANE PROTEIN-RELATED"/>
    <property type="match status" value="1"/>
</dbReference>
<keyword evidence="1" id="KW-0812">Transmembrane</keyword>
<name>A0A328VK18_9CHLR</name>
<keyword evidence="1" id="KW-0472">Membrane</keyword>
<dbReference type="Proteomes" id="UP000248706">
    <property type="component" value="Unassembled WGS sequence"/>
</dbReference>
<protein>
    <recommendedName>
        <fullName evidence="4">ABC transporter permease</fullName>
    </recommendedName>
</protein>
<feature type="transmembrane region" description="Helical" evidence="1">
    <location>
        <begin position="118"/>
        <end position="140"/>
    </location>
</feature>